<dbReference type="Pfam" id="PF13635">
    <property type="entry name" value="DUF4143"/>
    <property type="match status" value="1"/>
</dbReference>
<dbReference type="AlphaFoldDB" id="D6SRK7"/>
<name>D6SRK7_9BACT</name>
<keyword evidence="4" id="KW-1185">Reference proteome</keyword>
<evidence type="ECO:0000313" key="4">
    <source>
        <dbReference type="Proteomes" id="UP000005496"/>
    </source>
</evidence>
<protein>
    <submittedName>
        <fullName evidence="3">ATPase</fullName>
    </submittedName>
</protein>
<feature type="domain" description="DUF4143" evidence="2">
    <location>
        <begin position="228"/>
        <end position="383"/>
    </location>
</feature>
<dbReference type="InterPro" id="IPR036390">
    <property type="entry name" value="WH_DNA-bd_sf"/>
</dbReference>
<accession>D6SRK7</accession>
<evidence type="ECO:0000313" key="3">
    <source>
        <dbReference type="EMBL" id="EFI33323.1"/>
    </source>
</evidence>
<reference evidence="3" key="1">
    <citation type="submission" date="2010-05" db="EMBL/GenBank/DDBJ databases">
        <title>The draft genome of Desulfonatronospira thiodismutans ASO3-1.</title>
        <authorList>
            <consortium name="US DOE Joint Genome Institute (JGI-PGF)"/>
            <person name="Lucas S."/>
            <person name="Copeland A."/>
            <person name="Lapidus A."/>
            <person name="Cheng J.-F."/>
            <person name="Bruce D."/>
            <person name="Goodwin L."/>
            <person name="Pitluck S."/>
            <person name="Chertkov O."/>
            <person name="Brettin T."/>
            <person name="Detter J.C."/>
            <person name="Han C."/>
            <person name="Land M.L."/>
            <person name="Hauser L."/>
            <person name="Kyrpides N."/>
            <person name="Mikhailova N."/>
            <person name="Muyzer G."/>
            <person name="Woyke T."/>
        </authorList>
    </citation>
    <scope>NUCLEOTIDE SEQUENCE [LARGE SCALE GENOMIC DNA]</scope>
    <source>
        <strain evidence="3">ASO3-1</strain>
    </source>
</reference>
<dbReference type="Proteomes" id="UP000005496">
    <property type="component" value="Unassembled WGS sequence"/>
</dbReference>
<comment type="caution">
    <text evidence="3">The sequence shown here is derived from an EMBL/GenBank/DDBJ whole genome shotgun (WGS) entry which is preliminary data.</text>
</comment>
<evidence type="ECO:0000259" key="2">
    <source>
        <dbReference type="Pfam" id="PF13635"/>
    </source>
</evidence>
<feature type="domain" description="AAA" evidence="1">
    <location>
        <begin position="53"/>
        <end position="176"/>
    </location>
</feature>
<dbReference type="eggNOG" id="COG1373">
    <property type="taxonomic scope" value="Bacteria"/>
</dbReference>
<dbReference type="SUPFAM" id="SSF46785">
    <property type="entry name" value="Winged helix' DNA-binding domain"/>
    <property type="match status" value="1"/>
</dbReference>
<sequence length="448" mass="50993">MDSHLVQRILFLNPWLRDEVTPSQFVALHIPENYVQRSLAQSRLEEPMLGKPKVRLLIGPRQAGKSTLAWRMFQKSGRHPLFLLCEDMLIRSWCKEAVPFLRDLKELVPGPVPLFFEEAQHLPEAGLFLKGLVDLGYAEEILVTGSSSFHLMARTRESLAGRSIRHRLLPFSLEETAAPSKTLPPALVMDKRRGQLARHLTFGGYPEVWFSSAPEAVLWELIEAFILRDASDMFQVRYPDAFRRLLKLLAFDVGNLLNMSNLAQDCGVNRKTVQNYLDILEETHIVRRILPFKEGKRSEVTRNPKCYFVDNGIRNVLLGQVSEPDILERPDTGALVENWLLSELLKNLPIRWSVQYWRSTSKAEVDFVLSDGHQVIAVEVKAGRMSRPAVSRSARSFLDAYEPSVLFVVNLTLDTTVMVQDRPVRFVPLESAIPAILEHGKIMTSSNF</sequence>
<dbReference type="InterPro" id="IPR041682">
    <property type="entry name" value="AAA_14"/>
</dbReference>
<proteinExistence type="predicted"/>
<dbReference type="OrthoDB" id="9783412at2"/>
<dbReference type="InterPro" id="IPR027417">
    <property type="entry name" value="P-loop_NTPase"/>
</dbReference>
<dbReference type="PANTHER" id="PTHR43566:SF1">
    <property type="entry name" value="AAA+ ATPASE DOMAIN-CONTAINING PROTEIN"/>
    <property type="match status" value="1"/>
</dbReference>
<organism evidence="3 4">
    <name type="scientific">Desulfonatronospira thiodismutans ASO3-1</name>
    <dbReference type="NCBI Taxonomy" id="555779"/>
    <lineage>
        <taxon>Bacteria</taxon>
        <taxon>Pseudomonadati</taxon>
        <taxon>Thermodesulfobacteriota</taxon>
        <taxon>Desulfovibrionia</taxon>
        <taxon>Desulfovibrionales</taxon>
        <taxon>Desulfonatronovibrionaceae</taxon>
        <taxon>Desulfonatronospira</taxon>
    </lineage>
</organism>
<dbReference type="InterPro" id="IPR025420">
    <property type="entry name" value="DUF4143"/>
</dbReference>
<gene>
    <name evidence="3" type="ORF">Dthio_PD0650</name>
</gene>
<dbReference type="RefSeq" id="WP_008870681.1">
    <property type="nucleotide sequence ID" value="NZ_ACJN02000003.1"/>
</dbReference>
<evidence type="ECO:0000259" key="1">
    <source>
        <dbReference type="Pfam" id="PF13173"/>
    </source>
</evidence>
<dbReference type="Pfam" id="PF13173">
    <property type="entry name" value="AAA_14"/>
    <property type="match status" value="1"/>
</dbReference>
<dbReference type="PANTHER" id="PTHR43566">
    <property type="entry name" value="CONSERVED PROTEIN"/>
    <property type="match status" value="1"/>
</dbReference>
<dbReference type="SUPFAM" id="SSF52540">
    <property type="entry name" value="P-loop containing nucleoside triphosphate hydrolases"/>
    <property type="match status" value="1"/>
</dbReference>
<dbReference type="EMBL" id="ACJN02000003">
    <property type="protein sequence ID" value="EFI33323.1"/>
    <property type="molecule type" value="Genomic_DNA"/>
</dbReference>